<keyword evidence="8" id="KW-0143">Chaperone</keyword>
<keyword evidence="4 9" id="KW-0812">Transmembrane</keyword>
<feature type="transmembrane region" description="Helical" evidence="11">
    <location>
        <begin position="7"/>
        <end position="27"/>
    </location>
</feature>
<feature type="coiled-coil region" evidence="10">
    <location>
        <begin position="62"/>
        <end position="89"/>
    </location>
</feature>
<accession>A0A1F7U3L0</accession>
<dbReference type="InterPro" id="IPR001708">
    <property type="entry name" value="YidC/ALB3/OXA1/COX18"/>
</dbReference>
<sequence length="244" mass="27256">MPEIIKNLFVTVFEQPIFNLLVFFYNVIPGKDIGLAIIAITIILKIVLYPFSLQAIKSQKALQDLQPKLKALQEELKADKEKLARATMELYAKEKVSPFSSCLPLLIQFPFLIALYQAMRFGLASQKLEILYPFVSNPGTIDPLFLGFLNLAAPSIPLAVIAGAAQFWQTKMLQTTRPPVRAPGSKDEDTMARMNKQMTYMMPVMTVVIGASLPGGLALYWLMTNLLTVAQQMYFFKKNGTKAA</sequence>
<evidence type="ECO:0000256" key="1">
    <source>
        <dbReference type="ARBA" id="ARBA00004651"/>
    </source>
</evidence>
<evidence type="ECO:0000256" key="5">
    <source>
        <dbReference type="ARBA" id="ARBA00022927"/>
    </source>
</evidence>
<dbReference type="NCBIfam" id="TIGR03592">
    <property type="entry name" value="yidC_oxa1_cterm"/>
    <property type="match status" value="1"/>
</dbReference>
<feature type="domain" description="Membrane insertase YidC/Oxa/ALB C-terminal" evidence="12">
    <location>
        <begin position="34"/>
        <end position="235"/>
    </location>
</feature>
<feature type="transmembrane region" description="Helical" evidence="11">
    <location>
        <begin position="103"/>
        <end position="124"/>
    </location>
</feature>
<keyword evidence="2" id="KW-0813">Transport</keyword>
<gene>
    <name evidence="13" type="ORF">A3D72_02215</name>
</gene>
<evidence type="ECO:0000256" key="10">
    <source>
        <dbReference type="SAM" id="Coils"/>
    </source>
</evidence>
<dbReference type="GO" id="GO:0005886">
    <property type="term" value="C:plasma membrane"/>
    <property type="evidence" value="ECO:0007669"/>
    <property type="project" value="UniProtKB-SubCell"/>
</dbReference>
<name>A0A1F7U3L0_9BACT</name>
<dbReference type="PANTHER" id="PTHR12428:SF65">
    <property type="entry name" value="CYTOCHROME C OXIDASE ASSEMBLY PROTEIN COX18, MITOCHONDRIAL"/>
    <property type="match status" value="1"/>
</dbReference>
<evidence type="ECO:0000256" key="7">
    <source>
        <dbReference type="ARBA" id="ARBA00023136"/>
    </source>
</evidence>
<dbReference type="GO" id="GO:0051205">
    <property type="term" value="P:protein insertion into membrane"/>
    <property type="evidence" value="ECO:0007669"/>
    <property type="project" value="TreeGrafter"/>
</dbReference>
<organism evidence="13 14">
    <name type="scientific">Candidatus Uhrbacteria bacterium RIFCSPHIGHO2_02_FULL_57_19</name>
    <dbReference type="NCBI Taxonomy" id="1802391"/>
    <lineage>
        <taxon>Bacteria</taxon>
        <taxon>Candidatus Uhriibacteriota</taxon>
    </lineage>
</organism>
<dbReference type="GO" id="GO:0015031">
    <property type="term" value="P:protein transport"/>
    <property type="evidence" value="ECO:0007669"/>
    <property type="project" value="UniProtKB-KW"/>
</dbReference>
<evidence type="ECO:0000256" key="4">
    <source>
        <dbReference type="ARBA" id="ARBA00022692"/>
    </source>
</evidence>
<dbReference type="STRING" id="1802391.A3D72_02215"/>
<evidence type="ECO:0000313" key="14">
    <source>
        <dbReference type="Proteomes" id="UP000176303"/>
    </source>
</evidence>
<evidence type="ECO:0000256" key="11">
    <source>
        <dbReference type="SAM" id="Phobius"/>
    </source>
</evidence>
<comment type="caution">
    <text evidence="13">The sequence shown here is derived from an EMBL/GenBank/DDBJ whole genome shotgun (WGS) entry which is preliminary data.</text>
</comment>
<feature type="transmembrane region" description="Helical" evidence="11">
    <location>
        <begin position="144"/>
        <end position="168"/>
    </location>
</feature>
<evidence type="ECO:0000256" key="3">
    <source>
        <dbReference type="ARBA" id="ARBA00022475"/>
    </source>
</evidence>
<dbReference type="InterPro" id="IPR028055">
    <property type="entry name" value="YidC/Oxa/ALB_C"/>
</dbReference>
<keyword evidence="10" id="KW-0175">Coiled coil</keyword>
<reference evidence="13 14" key="1">
    <citation type="journal article" date="2016" name="Nat. Commun.">
        <title>Thousands of microbial genomes shed light on interconnected biogeochemical processes in an aquifer system.</title>
        <authorList>
            <person name="Anantharaman K."/>
            <person name="Brown C.T."/>
            <person name="Hug L.A."/>
            <person name="Sharon I."/>
            <person name="Castelle C.J."/>
            <person name="Probst A.J."/>
            <person name="Thomas B.C."/>
            <person name="Singh A."/>
            <person name="Wilkins M.J."/>
            <person name="Karaoz U."/>
            <person name="Brodie E.L."/>
            <person name="Williams K.H."/>
            <person name="Hubbard S.S."/>
            <person name="Banfield J.F."/>
        </authorList>
    </citation>
    <scope>NUCLEOTIDE SEQUENCE [LARGE SCALE GENOMIC DNA]</scope>
</reference>
<evidence type="ECO:0000256" key="6">
    <source>
        <dbReference type="ARBA" id="ARBA00022989"/>
    </source>
</evidence>
<evidence type="ECO:0000256" key="8">
    <source>
        <dbReference type="ARBA" id="ARBA00023186"/>
    </source>
</evidence>
<feature type="transmembrane region" description="Helical" evidence="11">
    <location>
        <begin position="33"/>
        <end position="51"/>
    </location>
</feature>
<feature type="transmembrane region" description="Helical" evidence="11">
    <location>
        <begin position="200"/>
        <end position="223"/>
    </location>
</feature>
<comment type="subcellular location">
    <subcellularLocation>
        <location evidence="1">Cell membrane</location>
        <topology evidence="1">Multi-pass membrane protein</topology>
    </subcellularLocation>
    <subcellularLocation>
        <location evidence="9">Membrane</location>
        <topology evidence="9">Multi-pass membrane protein</topology>
    </subcellularLocation>
</comment>
<keyword evidence="7 11" id="KW-0472">Membrane</keyword>
<evidence type="ECO:0000259" key="12">
    <source>
        <dbReference type="Pfam" id="PF02096"/>
    </source>
</evidence>
<proteinExistence type="inferred from homology"/>
<protein>
    <recommendedName>
        <fullName evidence="12">Membrane insertase YidC/Oxa/ALB C-terminal domain-containing protein</fullName>
    </recommendedName>
</protein>
<keyword evidence="5" id="KW-0653">Protein transport</keyword>
<dbReference type="EMBL" id="MGDZ01000048">
    <property type="protein sequence ID" value="OGL72853.1"/>
    <property type="molecule type" value="Genomic_DNA"/>
</dbReference>
<dbReference type="Pfam" id="PF02096">
    <property type="entry name" value="60KD_IMP"/>
    <property type="match status" value="1"/>
</dbReference>
<keyword evidence="3" id="KW-1003">Cell membrane</keyword>
<dbReference type="Proteomes" id="UP000176303">
    <property type="component" value="Unassembled WGS sequence"/>
</dbReference>
<comment type="similarity">
    <text evidence="9">Belongs to the OXA1/ALB3/YidC family.</text>
</comment>
<dbReference type="AlphaFoldDB" id="A0A1F7U3L0"/>
<keyword evidence="6 11" id="KW-1133">Transmembrane helix</keyword>
<evidence type="ECO:0000256" key="9">
    <source>
        <dbReference type="RuleBase" id="RU003945"/>
    </source>
</evidence>
<dbReference type="PANTHER" id="PTHR12428">
    <property type="entry name" value="OXA1"/>
    <property type="match status" value="1"/>
</dbReference>
<evidence type="ECO:0000313" key="13">
    <source>
        <dbReference type="EMBL" id="OGL72853.1"/>
    </source>
</evidence>
<dbReference type="CDD" id="cd20070">
    <property type="entry name" value="5TM_YidC_Alb3"/>
    <property type="match status" value="1"/>
</dbReference>
<dbReference type="InterPro" id="IPR047196">
    <property type="entry name" value="YidC_ALB_C"/>
</dbReference>
<evidence type="ECO:0000256" key="2">
    <source>
        <dbReference type="ARBA" id="ARBA00022448"/>
    </source>
</evidence>
<dbReference type="GO" id="GO:0032977">
    <property type="term" value="F:membrane insertase activity"/>
    <property type="evidence" value="ECO:0007669"/>
    <property type="project" value="InterPro"/>
</dbReference>